<dbReference type="SUPFAM" id="SSF51430">
    <property type="entry name" value="NAD(P)-linked oxidoreductase"/>
    <property type="match status" value="1"/>
</dbReference>
<dbReference type="GO" id="GO:0005737">
    <property type="term" value="C:cytoplasm"/>
    <property type="evidence" value="ECO:0007669"/>
    <property type="project" value="TreeGrafter"/>
</dbReference>
<dbReference type="InterPro" id="IPR023210">
    <property type="entry name" value="NADP_OxRdtase_dom"/>
</dbReference>
<gene>
    <name evidence="3" type="ORF">SAMN06265173_13620</name>
</gene>
<dbReference type="EMBL" id="FXTO01000036">
    <property type="protein sequence ID" value="SMO97398.1"/>
    <property type="molecule type" value="Genomic_DNA"/>
</dbReference>
<accession>A0A521FMJ4</accession>
<dbReference type="Pfam" id="PF00248">
    <property type="entry name" value="Aldo_ket_red"/>
    <property type="match status" value="1"/>
</dbReference>
<dbReference type="PANTHER" id="PTHR43625:SF40">
    <property type="entry name" value="ALDO-KETO REDUCTASE YAKC [NADP(+)]"/>
    <property type="match status" value="1"/>
</dbReference>
<evidence type="ECO:0000313" key="4">
    <source>
        <dbReference type="Proteomes" id="UP000316030"/>
    </source>
</evidence>
<protein>
    <submittedName>
        <fullName evidence="3">Predicted oxidoreductase</fullName>
    </submittedName>
</protein>
<dbReference type="InterPro" id="IPR050791">
    <property type="entry name" value="Aldo-Keto_reductase"/>
</dbReference>
<keyword evidence="1" id="KW-0560">Oxidoreductase</keyword>
<organism evidence="3 4">
    <name type="scientific">Thalassovita litoralis</name>
    <dbReference type="NCBI Taxonomy" id="1010611"/>
    <lineage>
        <taxon>Bacteria</taxon>
        <taxon>Pseudomonadati</taxon>
        <taxon>Pseudomonadota</taxon>
        <taxon>Alphaproteobacteria</taxon>
        <taxon>Rhodobacterales</taxon>
        <taxon>Roseobacteraceae</taxon>
        <taxon>Thalassovita</taxon>
    </lineage>
</organism>
<dbReference type="GO" id="GO:0016491">
    <property type="term" value="F:oxidoreductase activity"/>
    <property type="evidence" value="ECO:0007669"/>
    <property type="project" value="UniProtKB-KW"/>
</dbReference>
<dbReference type="AlphaFoldDB" id="A0A521FMJ4"/>
<dbReference type="OrthoDB" id="9803483at2"/>
<evidence type="ECO:0000313" key="3">
    <source>
        <dbReference type="EMBL" id="SMO97398.1"/>
    </source>
</evidence>
<dbReference type="Gene3D" id="3.20.20.100">
    <property type="entry name" value="NADP-dependent oxidoreductase domain"/>
    <property type="match status" value="1"/>
</dbReference>
<dbReference type="PANTHER" id="PTHR43625">
    <property type="entry name" value="AFLATOXIN B1 ALDEHYDE REDUCTASE"/>
    <property type="match status" value="1"/>
</dbReference>
<sequence>MKTRKLGQNGPEISALGIGAMSFAEFYGPTTEMNSFAILSAALDAGVTHIDTSNVYGMGRSEKAIGRFLRDNPGTRDQFHIATKAAISKDAAGNRCFDNSLTHLEAELDKSLQKLGVDCVDLFYVHRRQADIPIEEVAGHMALLKQKGKTRGIGFSEIAPYSLRRAAAETHVDAVQSEYSLSTRAPELGLIQTCAELGTALVAFSPVGRSFLTDDPIPADRIPSLDFLKANPRFIEPNYSANIAATDPFRAYAAELGLPAASLAIAWVLAQGNHVIAIPGTRSTAHFAELVTGGSIDLTPEQLTRITEILPVGWAWGDRYNDAQWKGPERFS</sequence>
<evidence type="ECO:0000256" key="1">
    <source>
        <dbReference type="ARBA" id="ARBA00023002"/>
    </source>
</evidence>
<reference evidence="3 4" key="1">
    <citation type="submission" date="2017-05" db="EMBL/GenBank/DDBJ databases">
        <authorList>
            <person name="Varghese N."/>
            <person name="Submissions S."/>
        </authorList>
    </citation>
    <scope>NUCLEOTIDE SEQUENCE [LARGE SCALE GENOMIC DNA]</scope>
    <source>
        <strain evidence="3 4">DSM 29506</strain>
    </source>
</reference>
<feature type="domain" description="NADP-dependent oxidoreductase" evidence="2">
    <location>
        <begin position="16"/>
        <end position="310"/>
    </location>
</feature>
<dbReference type="InterPro" id="IPR036812">
    <property type="entry name" value="NAD(P)_OxRdtase_dom_sf"/>
</dbReference>
<dbReference type="Proteomes" id="UP000316030">
    <property type="component" value="Unassembled WGS sequence"/>
</dbReference>
<keyword evidence="4" id="KW-1185">Reference proteome</keyword>
<dbReference type="RefSeq" id="WP_142494701.1">
    <property type="nucleotide sequence ID" value="NZ_FXTO01000036.1"/>
</dbReference>
<name>A0A521FMJ4_9RHOB</name>
<evidence type="ECO:0000259" key="2">
    <source>
        <dbReference type="Pfam" id="PF00248"/>
    </source>
</evidence>
<proteinExistence type="predicted"/>